<gene>
    <name evidence="2" type="ORF">KL86DES1_20304</name>
</gene>
<dbReference type="EMBL" id="FMJC01000002">
    <property type="protein sequence ID" value="SCM71949.1"/>
    <property type="molecule type" value="Genomic_DNA"/>
</dbReference>
<evidence type="ECO:0000256" key="1">
    <source>
        <dbReference type="SAM" id="MobiDB-lite"/>
    </source>
</evidence>
<dbReference type="AlphaFoldDB" id="A0A212L3L9"/>
<dbReference type="Pfam" id="PF05130">
    <property type="entry name" value="FlgN"/>
    <property type="match status" value="1"/>
</dbReference>
<dbReference type="GO" id="GO:0044780">
    <property type="term" value="P:bacterial-type flagellum assembly"/>
    <property type="evidence" value="ECO:0007669"/>
    <property type="project" value="InterPro"/>
</dbReference>
<organism evidence="2">
    <name type="scientific">uncultured Desulfovibrio sp</name>
    <dbReference type="NCBI Taxonomy" id="167968"/>
    <lineage>
        <taxon>Bacteria</taxon>
        <taxon>Pseudomonadati</taxon>
        <taxon>Thermodesulfobacteriota</taxon>
        <taxon>Desulfovibrionia</taxon>
        <taxon>Desulfovibrionales</taxon>
        <taxon>Desulfovibrionaceae</taxon>
        <taxon>Desulfovibrio</taxon>
        <taxon>environmental samples</taxon>
    </lineage>
</organism>
<proteinExistence type="predicted"/>
<evidence type="ECO:0000313" key="2">
    <source>
        <dbReference type="EMBL" id="SCM71949.1"/>
    </source>
</evidence>
<dbReference type="InterPro" id="IPR007809">
    <property type="entry name" value="FlgN-like"/>
</dbReference>
<reference evidence="2" key="1">
    <citation type="submission" date="2016-08" db="EMBL/GenBank/DDBJ databases">
        <authorList>
            <person name="Seilhamer J.J."/>
        </authorList>
    </citation>
    <scope>NUCLEOTIDE SEQUENCE</scope>
    <source>
        <strain evidence="2">86-1</strain>
    </source>
</reference>
<name>A0A212L3L9_9BACT</name>
<sequence>MHTTVHTSLIRQSKALALLCELMEEEYQTLLGHNTDAVVALEFSIQELIRQLAAEKATVMKALAGVRVKEYAATLPQAEGAALLDMLTVIDRAEQGAARQATRNSQLSLALLDQSSRTLVALTSQVMPPKAETYGRRGGMRPHGHPEAALISGRL</sequence>
<accession>A0A212L3L9</accession>
<feature type="region of interest" description="Disordered" evidence="1">
    <location>
        <begin position="131"/>
        <end position="155"/>
    </location>
</feature>
<dbReference type="RefSeq" id="WP_179979984.1">
    <property type="nucleotide sequence ID" value="NZ_LT608333.1"/>
</dbReference>
<protein>
    <submittedName>
        <fullName evidence="2">FlgN family protein</fullName>
    </submittedName>
</protein>